<keyword evidence="12" id="KW-0175">Coiled coil</keyword>
<feature type="transmembrane region" description="Helical" evidence="13">
    <location>
        <begin position="219"/>
        <end position="238"/>
    </location>
</feature>
<accession>A0A7I0HU64</accession>
<dbReference type="InterPro" id="IPR003661">
    <property type="entry name" value="HisK_dim/P_dom"/>
</dbReference>
<feature type="transmembrane region" description="Helical" evidence="13">
    <location>
        <begin position="12"/>
        <end position="33"/>
    </location>
</feature>
<dbReference type="FunFam" id="3.30.565.10:FF:000010">
    <property type="entry name" value="Sensor histidine kinase RcsC"/>
    <property type="match status" value="1"/>
</dbReference>
<evidence type="ECO:0000313" key="17">
    <source>
        <dbReference type="Proteomes" id="UP000297641"/>
    </source>
</evidence>
<keyword evidence="3 11" id="KW-0597">Phosphoprotein</keyword>
<reference evidence="16 17" key="1">
    <citation type="journal article" date="2019" name="PLoS Negl. Trop. Dis.">
        <title>Revisiting the worldwide diversity of Leptospira species in the environment.</title>
        <authorList>
            <person name="Vincent A.T."/>
            <person name="Schiettekatte O."/>
            <person name="Bourhy P."/>
            <person name="Veyrier F.J."/>
            <person name="Picardeau M."/>
        </authorList>
    </citation>
    <scope>NUCLEOTIDE SEQUENCE [LARGE SCALE GENOMIC DNA]</scope>
    <source>
        <strain evidence="16 17">201800273</strain>
    </source>
</reference>
<feature type="modified residue" description="4-aspartylphosphate" evidence="11">
    <location>
        <position position="627"/>
    </location>
</feature>
<dbReference type="Gene3D" id="1.10.287.130">
    <property type="match status" value="1"/>
</dbReference>
<keyword evidence="4" id="KW-0808">Transferase</keyword>
<evidence type="ECO:0000313" key="16">
    <source>
        <dbReference type="EMBL" id="TGL07366.1"/>
    </source>
</evidence>
<dbReference type="SUPFAM" id="SSF47384">
    <property type="entry name" value="Homodimeric domain of signal transducing histidine kinase"/>
    <property type="match status" value="1"/>
</dbReference>
<keyword evidence="13" id="KW-1133">Transmembrane helix</keyword>
<dbReference type="PANTHER" id="PTHR45339:SF1">
    <property type="entry name" value="HYBRID SIGNAL TRANSDUCTION HISTIDINE KINASE J"/>
    <property type="match status" value="1"/>
</dbReference>
<dbReference type="InterPro" id="IPR005467">
    <property type="entry name" value="His_kinase_dom"/>
</dbReference>
<dbReference type="Pfam" id="PF00512">
    <property type="entry name" value="HisKA"/>
    <property type="match status" value="1"/>
</dbReference>
<evidence type="ECO:0000256" key="9">
    <source>
        <dbReference type="ARBA" id="ARBA00064003"/>
    </source>
</evidence>
<keyword evidence="7" id="KW-0067">ATP-binding</keyword>
<evidence type="ECO:0000256" key="11">
    <source>
        <dbReference type="PROSITE-ProRule" id="PRU00169"/>
    </source>
</evidence>
<dbReference type="Gene3D" id="3.30.565.10">
    <property type="entry name" value="Histidine kinase-like ATPase, C-terminal domain"/>
    <property type="match status" value="1"/>
</dbReference>
<keyword evidence="5" id="KW-0547">Nucleotide-binding</keyword>
<dbReference type="SUPFAM" id="SSF55874">
    <property type="entry name" value="ATPase domain of HSP90 chaperone/DNA topoisomerase II/histidine kinase"/>
    <property type="match status" value="1"/>
</dbReference>
<dbReference type="InterPro" id="IPR003594">
    <property type="entry name" value="HATPase_dom"/>
</dbReference>
<dbReference type="InterPro" id="IPR036890">
    <property type="entry name" value="HATPase_C_sf"/>
</dbReference>
<evidence type="ECO:0000256" key="1">
    <source>
        <dbReference type="ARBA" id="ARBA00000085"/>
    </source>
</evidence>
<dbReference type="PANTHER" id="PTHR45339">
    <property type="entry name" value="HYBRID SIGNAL TRANSDUCTION HISTIDINE KINASE J"/>
    <property type="match status" value="1"/>
</dbReference>
<dbReference type="RefSeq" id="WP_135770684.1">
    <property type="nucleotide sequence ID" value="NZ_RQFT01000007.1"/>
</dbReference>
<evidence type="ECO:0000259" key="15">
    <source>
        <dbReference type="PROSITE" id="PS50110"/>
    </source>
</evidence>
<evidence type="ECO:0000256" key="6">
    <source>
        <dbReference type="ARBA" id="ARBA00022777"/>
    </source>
</evidence>
<dbReference type="AlphaFoldDB" id="A0A7I0HU64"/>
<comment type="caution">
    <text evidence="16">The sequence shown here is derived from an EMBL/GenBank/DDBJ whole genome shotgun (WGS) entry which is preliminary data.</text>
</comment>
<dbReference type="CDD" id="cd16922">
    <property type="entry name" value="HATPase_EvgS-ArcB-TorS-like"/>
    <property type="match status" value="1"/>
</dbReference>
<dbReference type="PROSITE" id="PS50110">
    <property type="entry name" value="RESPONSE_REGULATORY"/>
    <property type="match status" value="1"/>
</dbReference>
<comment type="catalytic activity">
    <reaction evidence="1">
        <text>ATP + protein L-histidine = ADP + protein N-phospho-L-histidine.</text>
        <dbReference type="EC" id="2.7.13.3"/>
    </reaction>
</comment>
<dbReference type="Proteomes" id="UP000297641">
    <property type="component" value="Unassembled WGS sequence"/>
</dbReference>
<feature type="domain" description="Response regulatory" evidence="15">
    <location>
        <begin position="578"/>
        <end position="696"/>
    </location>
</feature>
<dbReference type="Pfam" id="PF02518">
    <property type="entry name" value="HATPase_c"/>
    <property type="match status" value="1"/>
</dbReference>
<evidence type="ECO:0000256" key="3">
    <source>
        <dbReference type="ARBA" id="ARBA00022553"/>
    </source>
</evidence>
<dbReference type="SMART" id="SM00388">
    <property type="entry name" value="HisKA"/>
    <property type="match status" value="1"/>
</dbReference>
<feature type="coiled-coil region" evidence="12">
    <location>
        <begin position="276"/>
        <end position="303"/>
    </location>
</feature>
<sequence>MLDRIWLPRGILFPYLFTNFVLFIFVSIAFAYYTASERNIDAAEENRHKSLQIANELRHSSDQLTNLVRLFAIQKEPKYKTYFQRILEIRNGERPRPENYDYAYWDLVIADELPPPKEEGEKISIYDAMEQANFIESDFKLLSLSKEKSDELTKIEFESMAMIESELKTGKSNPKAIHILFDDHYLQCKAEIMKPINDLYHQLDDRTSQAITDAKEKVFFLRSILIFSGIIFGISLYLTHRSLVSIMGGSVDEVLRRISLLGEGKFTGEILPNDDKNSILNNLNTTQKRLQELYEEKEMASRAKSEFLASMSHEIRTPLNGVIGITQILFKTNLDEEQKSYIKTIADAGKALLNILNDILDFSKIDAGKLTIEKITFHLKELVKEIFDLFLIETKTKHLEFTYSIGEDVPEVIISDPSRIRQILFNLIGNAIKFTESGFVMLHIQKRNEFLFFAIKDSGIGISHNKLSSLFQTFSQVDTSTSRRYGGTGLGLAISERLVKLLDGTIGVESVEGVGSTFWCLLPFSIPKKQDSNLVLNYVKNPNVNIQSSIQTDPKLTQKIHEINPSDKTNSQPFVDQRFLVVEDNVLNQKVIGGLLKKQDISFDLAENGKVAVELFQKNHYDLILMDCEMPVMDGFEATLKIRELETSKEKQSIIIAVTAHVLNEHRQRCYEVGMDGFISKPFYIEDLLQTYKNIVNSKRAKEGSFE</sequence>
<dbReference type="PROSITE" id="PS50109">
    <property type="entry name" value="HIS_KIN"/>
    <property type="match status" value="1"/>
</dbReference>
<name>A0A7I0HU64_9LEPT</name>
<comment type="subunit">
    <text evidence="9">At low DSF concentrations, interacts with RpfF.</text>
</comment>
<keyword evidence="13" id="KW-0472">Membrane</keyword>
<evidence type="ECO:0000256" key="2">
    <source>
        <dbReference type="ARBA" id="ARBA00012438"/>
    </source>
</evidence>
<dbReference type="PRINTS" id="PR00344">
    <property type="entry name" value="BCTRLSENSOR"/>
</dbReference>
<dbReference type="GO" id="GO:0000155">
    <property type="term" value="F:phosphorelay sensor kinase activity"/>
    <property type="evidence" value="ECO:0007669"/>
    <property type="project" value="InterPro"/>
</dbReference>
<keyword evidence="13" id="KW-0812">Transmembrane</keyword>
<evidence type="ECO:0000256" key="4">
    <source>
        <dbReference type="ARBA" id="ARBA00022679"/>
    </source>
</evidence>
<protein>
    <recommendedName>
        <fullName evidence="10">Sensory/regulatory protein RpfC</fullName>
        <ecNumber evidence="2">2.7.13.3</ecNumber>
    </recommendedName>
</protein>
<dbReference type="CDD" id="cd17546">
    <property type="entry name" value="REC_hyHK_CKI1_RcsC-like"/>
    <property type="match status" value="1"/>
</dbReference>
<dbReference type="SMART" id="SM00387">
    <property type="entry name" value="HATPase_c"/>
    <property type="match status" value="1"/>
</dbReference>
<feature type="domain" description="Histidine kinase" evidence="14">
    <location>
        <begin position="310"/>
        <end position="526"/>
    </location>
</feature>
<keyword evidence="8" id="KW-0902">Two-component regulatory system</keyword>
<dbReference type="GO" id="GO:0005524">
    <property type="term" value="F:ATP binding"/>
    <property type="evidence" value="ECO:0007669"/>
    <property type="project" value="UniProtKB-KW"/>
</dbReference>
<dbReference type="CDD" id="cd00082">
    <property type="entry name" value="HisKA"/>
    <property type="match status" value="1"/>
</dbReference>
<proteinExistence type="predicted"/>
<dbReference type="SMART" id="SM00448">
    <property type="entry name" value="REC"/>
    <property type="match status" value="1"/>
</dbReference>
<evidence type="ECO:0000256" key="8">
    <source>
        <dbReference type="ARBA" id="ARBA00023012"/>
    </source>
</evidence>
<dbReference type="SUPFAM" id="SSF52172">
    <property type="entry name" value="CheY-like"/>
    <property type="match status" value="1"/>
</dbReference>
<evidence type="ECO:0000256" key="10">
    <source>
        <dbReference type="ARBA" id="ARBA00068150"/>
    </source>
</evidence>
<organism evidence="16 17">
    <name type="scientific">Leptospira bouyouniensis</name>
    <dbReference type="NCBI Taxonomy" id="2484911"/>
    <lineage>
        <taxon>Bacteria</taxon>
        <taxon>Pseudomonadati</taxon>
        <taxon>Spirochaetota</taxon>
        <taxon>Spirochaetia</taxon>
        <taxon>Leptospirales</taxon>
        <taxon>Leptospiraceae</taxon>
        <taxon>Leptospira</taxon>
    </lineage>
</organism>
<gene>
    <name evidence="16" type="ORF">EHQ43_08130</name>
</gene>
<dbReference type="EC" id="2.7.13.3" evidence="2"/>
<dbReference type="Gene3D" id="3.40.50.2300">
    <property type="match status" value="1"/>
</dbReference>
<evidence type="ECO:0000256" key="12">
    <source>
        <dbReference type="SAM" id="Coils"/>
    </source>
</evidence>
<evidence type="ECO:0000256" key="5">
    <source>
        <dbReference type="ARBA" id="ARBA00022741"/>
    </source>
</evidence>
<evidence type="ECO:0000256" key="7">
    <source>
        <dbReference type="ARBA" id="ARBA00022840"/>
    </source>
</evidence>
<dbReference type="InterPro" id="IPR036097">
    <property type="entry name" value="HisK_dim/P_sf"/>
</dbReference>
<dbReference type="EMBL" id="RQFT01000007">
    <property type="protein sequence ID" value="TGL07366.1"/>
    <property type="molecule type" value="Genomic_DNA"/>
</dbReference>
<keyword evidence="6" id="KW-0418">Kinase</keyword>
<dbReference type="InterPro" id="IPR004358">
    <property type="entry name" value="Sig_transdc_His_kin-like_C"/>
</dbReference>
<evidence type="ECO:0000256" key="13">
    <source>
        <dbReference type="SAM" id="Phobius"/>
    </source>
</evidence>
<dbReference type="InterPro" id="IPR011006">
    <property type="entry name" value="CheY-like_superfamily"/>
</dbReference>
<dbReference type="InterPro" id="IPR001789">
    <property type="entry name" value="Sig_transdc_resp-reg_receiver"/>
</dbReference>
<dbReference type="Pfam" id="PF00072">
    <property type="entry name" value="Response_reg"/>
    <property type="match status" value="1"/>
</dbReference>
<dbReference type="FunFam" id="1.10.287.130:FF:000002">
    <property type="entry name" value="Two-component osmosensing histidine kinase"/>
    <property type="match status" value="1"/>
</dbReference>
<evidence type="ECO:0000259" key="14">
    <source>
        <dbReference type="PROSITE" id="PS50109"/>
    </source>
</evidence>